<keyword evidence="3" id="KW-1185">Reference proteome</keyword>
<gene>
    <name evidence="2" type="ORF">GA0061098_101869</name>
</gene>
<name>A0A1C3XLB2_9BRAD</name>
<dbReference type="InterPro" id="IPR006175">
    <property type="entry name" value="YjgF/YER057c/UK114"/>
</dbReference>
<dbReference type="EMBL" id="FMAI01000018">
    <property type="protein sequence ID" value="SCB52925.1"/>
    <property type="molecule type" value="Genomic_DNA"/>
</dbReference>
<organism evidence="2 3">
    <name type="scientific">Bradyrhizobium shewense</name>
    <dbReference type="NCBI Taxonomy" id="1761772"/>
    <lineage>
        <taxon>Bacteria</taxon>
        <taxon>Pseudomonadati</taxon>
        <taxon>Pseudomonadota</taxon>
        <taxon>Alphaproteobacteria</taxon>
        <taxon>Hyphomicrobiales</taxon>
        <taxon>Nitrobacteraceae</taxon>
        <taxon>Bradyrhizobium</taxon>
    </lineage>
</organism>
<dbReference type="InterPro" id="IPR035959">
    <property type="entry name" value="RutC-like_sf"/>
</dbReference>
<dbReference type="SUPFAM" id="SSF55298">
    <property type="entry name" value="YjgF-like"/>
    <property type="match status" value="1"/>
</dbReference>
<evidence type="ECO:0000256" key="1">
    <source>
        <dbReference type="ARBA" id="ARBA00010552"/>
    </source>
</evidence>
<dbReference type="Pfam" id="PF01042">
    <property type="entry name" value="Ribonuc_L-PSP"/>
    <property type="match status" value="1"/>
</dbReference>
<evidence type="ECO:0000313" key="3">
    <source>
        <dbReference type="Proteomes" id="UP000199184"/>
    </source>
</evidence>
<reference evidence="3" key="1">
    <citation type="submission" date="2016-08" db="EMBL/GenBank/DDBJ databases">
        <authorList>
            <person name="Varghese N."/>
            <person name="Submissions Spin"/>
        </authorList>
    </citation>
    <scope>NUCLEOTIDE SEQUENCE [LARGE SCALE GENOMIC DNA]</scope>
    <source>
        <strain evidence="3">ERR11</strain>
    </source>
</reference>
<dbReference type="GO" id="GO:0005829">
    <property type="term" value="C:cytosol"/>
    <property type="evidence" value="ECO:0007669"/>
    <property type="project" value="TreeGrafter"/>
</dbReference>
<dbReference type="PANTHER" id="PTHR11803">
    <property type="entry name" value="2-IMINOBUTANOATE/2-IMINOPROPANOATE DEAMINASE RIDA"/>
    <property type="match status" value="1"/>
</dbReference>
<protein>
    <submittedName>
        <fullName evidence="2">2-iminobutanoate/2-iminopropanoate deaminase</fullName>
    </submittedName>
</protein>
<proteinExistence type="inferred from homology"/>
<dbReference type="Gene3D" id="3.30.1330.40">
    <property type="entry name" value="RutC-like"/>
    <property type="match status" value="1"/>
</dbReference>
<dbReference type="PANTHER" id="PTHR11803:SF58">
    <property type="entry name" value="PROTEIN HMF1-RELATED"/>
    <property type="match status" value="1"/>
</dbReference>
<accession>A0A1C3XLB2</accession>
<dbReference type="GO" id="GO:0019239">
    <property type="term" value="F:deaminase activity"/>
    <property type="evidence" value="ECO:0007669"/>
    <property type="project" value="TreeGrafter"/>
</dbReference>
<comment type="similarity">
    <text evidence="1">Belongs to the RutC family.</text>
</comment>
<sequence>MKQPSHIQISGEGLPAPRGHFSHAVRAGNTVYVSGLLPFDDTGAVVAPGQIGPQTERIFEILTCILRSAGAGCADVVQMTSFVTDIGQRAHVNEIRARVFGTTKPASTLVEVSALAAAGALIEIDAIAVIPG</sequence>
<dbReference type="AlphaFoldDB" id="A0A1C3XLB2"/>
<dbReference type="Proteomes" id="UP000199184">
    <property type="component" value="Unassembled WGS sequence"/>
</dbReference>
<dbReference type="CDD" id="cd00448">
    <property type="entry name" value="YjgF_YER057c_UK114_family"/>
    <property type="match status" value="1"/>
</dbReference>
<evidence type="ECO:0000313" key="2">
    <source>
        <dbReference type="EMBL" id="SCB52925.1"/>
    </source>
</evidence>